<feature type="signal peptide" evidence="1">
    <location>
        <begin position="1"/>
        <end position="25"/>
    </location>
</feature>
<keyword evidence="1" id="KW-0732">Signal</keyword>
<proteinExistence type="predicted"/>
<evidence type="ECO:0000313" key="3">
    <source>
        <dbReference type="Proteomes" id="UP000774326"/>
    </source>
</evidence>
<dbReference type="AlphaFoldDB" id="A0A9P8PJH1"/>
<dbReference type="Proteomes" id="UP000774326">
    <property type="component" value="Unassembled WGS sequence"/>
</dbReference>
<protein>
    <submittedName>
        <fullName evidence="2">Uncharacterized protein</fullName>
    </submittedName>
</protein>
<reference evidence="2" key="2">
    <citation type="submission" date="2021-01" db="EMBL/GenBank/DDBJ databases">
        <authorList>
            <person name="Schikora-Tamarit M.A."/>
        </authorList>
    </citation>
    <scope>NUCLEOTIDE SEQUENCE</scope>
    <source>
        <strain evidence="2">CBS2887</strain>
    </source>
</reference>
<reference evidence="2" key="1">
    <citation type="journal article" date="2021" name="Open Biol.">
        <title>Shared evolutionary footprints suggest mitochondrial oxidative damage underlies multiple complex I losses in fungi.</title>
        <authorList>
            <person name="Schikora-Tamarit M.A."/>
            <person name="Marcet-Houben M."/>
            <person name="Nosek J."/>
            <person name="Gabaldon T."/>
        </authorList>
    </citation>
    <scope>NUCLEOTIDE SEQUENCE</scope>
    <source>
        <strain evidence="2">CBS2887</strain>
    </source>
</reference>
<accession>A0A9P8PJH1</accession>
<evidence type="ECO:0000313" key="2">
    <source>
        <dbReference type="EMBL" id="KAH3672967.1"/>
    </source>
</evidence>
<name>A0A9P8PJH1_WICPI</name>
<keyword evidence="3" id="KW-1185">Reference proteome</keyword>
<feature type="chain" id="PRO_5040199843" evidence="1">
    <location>
        <begin position="26"/>
        <end position="86"/>
    </location>
</feature>
<evidence type="ECO:0000256" key="1">
    <source>
        <dbReference type="SAM" id="SignalP"/>
    </source>
</evidence>
<organism evidence="2 3">
    <name type="scientific">Wickerhamomyces pijperi</name>
    <name type="common">Yeast</name>
    <name type="synonym">Pichia pijperi</name>
    <dbReference type="NCBI Taxonomy" id="599730"/>
    <lineage>
        <taxon>Eukaryota</taxon>
        <taxon>Fungi</taxon>
        <taxon>Dikarya</taxon>
        <taxon>Ascomycota</taxon>
        <taxon>Saccharomycotina</taxon>
        <taxon>Saccharomycetes</taxon>
        <taxon>Phaffomycetales</taxon>
        <taxon>Wickerhamomycetaceae</taxon>
        <taxon>Wickerhamomyces</taxon>
    </lineage>
</organism>
<dbReference type="EMBL" id="JAEUBG010005727">
    <property type="protein sequence ID" value="KAH3672967.1"/>
    <property type="molecule type" value="Genomic_DNA"/>
</dbReference>
<gene>
    <name evidence="2" type="ORF">WICPIJ_009976</name>
</gene>
<sequence>MMYSSGKCLFNSLVALITGPSGSSALEPTGSLQPGASGTPNRITALRPLSTNPLTKGISLLTPHLFCFGKDSIKTSSSSLSEMNNG</sequence>
<comment type="caution">
    <text evidence="2">The sequence shown here is derived from an EMBL/GenBank/DDBJ whole genome shotgun (WGS) entry which is preliminary data.</text>
</comment>